<name>A0A193LH25_9GAMM</name>
<evidence type="ECO:0000313" key="1">
    <source>
        <dbReference type="EMBL" id="ANO51807.1"/>
    </source>
</evidence>
<organism evidence="1 2">
    <name type="scientific">Woeseia oceani</name>
    <dbReference type="NCBI Taxonomy" id="1548547"/>
    <lineage>
        <taxon>Bacteria</taxon>
        <taxon>Pseudomonadati</taxon>
        <taxon>Pseudomonadota</taxon>
        <taxon>Gammaproteobacteria</taxon>
        <taxon>Woeseiales</taxon>
        <taxon>Woeseiaceae</taxon>
        <taxon>Woeseia</taxon>
    </lineage>
</organism>
<dbReference type="STRING" id="1548547.BA177_11875"/>
<gene>
    <name evidence="1" type="ORF">BA177_11875</name>
</gene>
<dbReference type="AlphaFoldDB" id="A0A193LH25"/>
<dbReference type="EMBL" id="CP016268">
    <property type="protein sequence ID" value="ANO51807.1"/>
    <property type="molecule type" value="Genomic_DNA"/>
</dbReference>
<sequence length="107" mass="12261">MPVRRICGGLVQKLDWPAATQCAIVMPDTGQWQPESTMHPLWLIVFVILATSAGHARDRYSDARCLKIEKKIKHIHSEMRAGYSAKKGVRLADRLRELQQERAKHCR</sequence>
<reference evidence="1 2" key="1">
    <citation type="submission" date="2016-06" db="EMBL/GenBank/DDBJ databases">
        <title>Complete genome sequence of a deep-branching marine Gamma Proteobacterium Woeseia oceani type strain XK5.</title>
        <authorList>
            <person name="Mu D."/>
            <person name="Du Z."/>
        </authorList>
    </citation>
    <scope>NUCLEOTIDE SEQUENCE [LARGE SCALE GENOMIC DNA]</scope>
    <source>
        <strain evidence="1 2">XK5</strain>
    </source>
</reference>
<proteinExistence type="predicted"/>
<dbReference type="KEGG" id="woc:BA177_11875"/>
<evidence type="ECO:0000313" key="2">
    <source>
        <dbReference type="Proteomes" id="UP000092695"/>
    </source>
</evidence>
<dbReference type="Proteomes" id="UP000092695">
    <property type="component" value="Chromosome"/>
</dbReference>
<protein>
    <submittedName>
        <fullName evidence="1">Uncharacterized protein</fullName>
    </submittedName>
</protein>
<keyword evidence="2" id="KW-1185">Reference proteome</keyword>
<accession>A0A193LH25</accession>